<dbReference type="InterPro" id="IPR007218">
    <property type="entry name" value="DNA_pol_delta_4"/>
</dbReference>
<accession>A0ABR3YM90</accession>
<dbReference type="EMBL" id="JAWCUI010000082">
    <property type="protein sequence ID" value="KAL1888960.1"/>
    <property type="molecule type" value="Genomic_DNA"/>
</dbReference>
<evidence type="ECO:0008006" key="4">
    <source>
        <dbReference type="Google" id="ProtNLM"/>
    </source>
</evidence>
<organism evidence="2 3">
    <name type="scientific">Sporothrix stenoceras</name>
    <dbReference type="NCBI Taxonomy" id="5173"/>
    <lineage>
        <taxon>Eukaryota</taxon>
        <taxon>Fungi</taxon>
        <taxon>Dikarya</taxon>
        <taxon>Ascomycota</taxon>
        <taxon>Pezizomycotina</taxon>
        <taxon>Sordariomycetes</taxon>
        <taxon>Sordariomycetidae</taxon>
        <taxon>Ophiostomatales</taxon>
        <taxon>Ophiostomataceae</taxon>
        <taxon>Sporothrix</taxon>
    </lineage>
</organism>
<proteinExistence type="predicted"/>
<feature type="compositionally biased region" description="Acidic residues" evidence="1">
    <location>
        <begin position="71"/>
        <end position="91"/>
    </location>
</feature>
<comment type="caution">
    <text evidence="2">The sequence shown here is derived from an EMBL/GenBank/DDBJ whole genome shotgun (WGS) entry which is preliminary data.</text>
</comment>
<dbReference type="Pfam" id="PF04081">
    <property type="entry name" value="DNA_pol_delta_4"/>
    <property type="match status" value="1"/>
</dbReference>
<sequence>MPTTRKVPGGRQATLSFNHRVTKPSVQRQSAKEAALLTDKAKGVEKKEQKEDKKEEVEEKLEDKKAKAEVEQDEAPAEEEEEEEEEEEQEAEVAAPAIVARPQAEIVADAVSDAQVRRYWRAIEAEGIAKRVHQEGLDLGEKVLRHFDVSSQFGPCVGIERKTRWLRAQRLGLSPPIEVLAVMLKEEAKGVEGIQRSSFDDILNARVVA</sequence>
<feature type="compositionally biased region" description="Polar residues" evidence="1">
    <location>
        <begin position="13"/>
        <end position="29"/>
    </location>
</feature>
<feature type="region of interest" description="Disordered" evidence="1">
    <location>
        <begin position="1"/>
        <end position="91"/>
    </location>
</feature>
<name>A0ABR3YM90_9PEZI</name>
<evidence type="ECO:0000313" key="3">
    <source>
        <dbReference type="Proteomes" id="UP001583186"/>
    </source>
</evidence>
<dbReference type="Proteomes" id="UP001583186">
    <property type="component" value="Unassembled WGS sequence"/>
</dbReference>
<dbReference type="PANTHER" id="PTHR14303:SF0">
    <property type="entry name" value="DNA POLYMERASE DELTA SUBUNIT 4"/>
    <property type="match status" value="1"/>
</dbReference>
<evidence type="ECO:0000313" key="2">
    <source>
        <dbReference type="EMBL" id="KAL1888960.1"/>
    </source>
</evidence>
<evidence type="ECO:0000256" key="1">
    <source>
        <dbReference type="SAM" id="MobiDB-lite"/>
    </source>
</evidence>
<gene>
    <name evidence="2" type="ORF">Sste5346_009228</name>
</gene>
<feature type="compositionally biased region" description="Basic and acidic residues" evidence="1">
    <location>
        <begin position="39"/>
        <end position="70"/>
    </location>
</feature>
<protein>
    <recommendedName>
        <fullName evidence="4">DNA polymerase delta subunit 4</fullName>
    </recommendedName>
</protein>
<reference evidence="2 3" key="1">
    <citation type="journal article" date="2024" name="IMA Fungus">
        <title>IMA Genome - F19 : A genome assembly and annotation guide to empower mycologists, including annotated draft genome sequences of Ceratocystis pirilliformis, Diaporthe australafricana, Fusarium ophioides, Paecilomyces lecythidis, and Sporothrix stenoceras.</title>
        <authorList>
            <person name="Aylward J."/>
            <person name="Wilson A.M."/>
            <person name="Visagie C.M."/>
            <person name="Spraker J."/>
            <person name="Barnes I."/>
            <person name="Buitendag C."/>
            <person name="Ceriani C."/>
            <person name="Del Mar Angel L."/>
            <person name="du Plessis D."/>
            <person name="Fuchs T."/>
            <person name="Gasser K."/>
            <person name="Kramer D."/>
            <person name="Li W."/>
            <person name="Munsamy K."/>
            <person name="Piso A."/>
            <person name="Price J.L."/>
            <person name="Sonnekus B."/>
            <person name="Thomas C."/>
            <person name="van der Nest A."/>
            <person name="van Dijk A."/>
            <person name="van Heerden A."/>
            <person name="van Vuuren N."/>
            <person name="Yilmaz N."/>
            <person name="Duong T.A."/>
            <person name="van der Merwe N.A."/>
            <person name="Wingfield M.J."/>
            <person name="Wingfield B.D."/>
        </authorList>
    </citation>
    <scope>NUCLEOTIDE SEQUENCE [LARGE SCALE GENOMIC DNA]</scope>
    <source>
        <strain evidence="2 3">CMW 5346</strain>
    </source>
</reference>
<keyword evidence="3" id="KW-1185">Reference proteome</keyword>
<dbReference type="PANTHER" id="PTHR14303">
    <property type="entry name" value="DNA POLYMERASE DELTA SUBUNIT 4"/>
    <property type="match status" value="1"/>
</dbReference>